<dbReference type="PANTHER" id="PTHR43479:SF11">
    <property type="entry name" value="ACREF_ENVCD OPERON REPRESSOR-RELATED"/>
    <property type="match status" value="1"/>
</dbReference>
<protein>
    <submittedName>
        <fullName evidence="5">TetR/AcrR family transcriptional regulator</fullName>
    </submittedName>
</protein>
<keyword evidence="6" id="KW-1185">Reference proteome</keyword>
<accession>A0ABT5MZY5</accession>
<dbReference type="Gene3D" id="1.10.357.10">
    <property type="entry name" value="Tetracycline Repressor, domain 2"/>
    <property type="match status" value="1"/>
</dbReference>
<dbReference type="Proteomes" id="UP001528673">
    <property type="component" value="Unassembled WGS sequence"/>
</dbReference>
<feature type="region of interest" description="Disordered" evidence="3">
    <location>
        <begin position="1"/>
        <end position="20"/>
    </location>
</feature>
<dbReference type="InterPro" id="IPR009057">
    <property type="entry name" value="Homeodomain-like_sf"/>
</dbReference>
<dbReference type="SUPFAM" id="SSF46689">
    <property type="entry name" value="Homeodomain-like"/>
    <property type="match status" value="1"/>
</dbReference>
<feature type="compositionally biased region" description="Low complexity" evidence="3">
    <location>
        <begin position="1"/>
        <end position="11"/>
    </location>
</feature>
<evidence type="ECO:0000259" key="4">
    <source>
        <dbReference type="PROSITE" id="PS50977"/>
    </source>
</evidence>
<proteinExistence type="predicted"/>
<dbReference type="InterPro" id="IPR050624">
    <property type="entry name" value="HTH-type_Tx_Regulator"/>
</dbReference>
<sequence length="217" mass="23761">MTARPSAAPAKPLRRRPRQSRARLTAEALQQAFVQLLVERGYERITIREITGLAGTSLGSFYEYFASKEDLARVCLHLRSKALLSALQQVAQAHAGQPLEALLQAVLSAQLGAHRGAAAEWAAHYLLERHLSGVPAYRKMYQRFIEAWVQVLEAAADVPQPPATPLPEVARGCQTVLYGLVAHAHLGSDRAPDLTALQRQASQALRGYLGQALMRPD</sequence>
<keyword evidence="1 2" id="KW-0238">DNA-binding</keyword>
<dbReference type="RefSeq" id="WP_273951889.1">
    <property type="nucleotide sequence ID" value="NZ_JAQSIP010000005.1"/>
</dbReference>
<comment type="caution">
    <text evidence="5">The sequence shown here is derived from an EMBL/GenBank/DDBJ whole genome shotgun (WGS) entry which is preliminary data.</text>
</comment>
<dbReference type="Pfam" id="PF00440">
    <property type="entry name" value="TetR_N"/>
    <property type="match status" value="1"/>
</dbReference>
<evidence type="ECO:0000313" key="6">
    <source>
        <dbReference type="Proteomes" id="UP001528673"/>
    </source>
</evidence>
<organism evidence="5 6">
    <name type="scientific">Curvibacter cyanobacteriorum</name>
    <dbReference type="NCBI Taxonomy" id="3026422"/>
    <lineage>
        <taxon>Bacteria</taxon>
        <taxon>Pseudomonadati</taxon>
        <taxon>Pseudomonadota</taxon>
        <taxon>Betaproteobacteria</taxon>
        <taxon>Burkholderiales</taxon>
        <taxon>Comamonadaceae</taxon>
        <taxon>Curvibacter</taxon>
    </lineage>
</organism>
<name>A0ABT5MZY5_9BURK</name>
<dbReference type="PRINTS" id="PR00455">
    <property type="entry name" value="HTHTETR"/>
</dbReference>
<gene>
    <name evidence="5" type="ORF">PSQ40_12695</name>
</gene>
<dbReference type="PROSITE" id="PS50977">
    <property type="entry name" value="HTH_TETR_2"/>
    <property type="match status" value="1"/>
</dbReference>
<evidence type="ECO:0000256" key="2">
    <source>
        <dbReference type="PROSITE-ProRule" id="PRU00335"/>
    </source>
</evidence>
<feature type="DNA-binding region" description="H-T-H motif" evidence="2">
    <location>
        <begin position="46"/>
        <end position="65"/>
    </location>
</feature>
<evidence type="ECO:0000256" key="1">
    <source>
        <dbReference type="ARBA" id="ARBA00023125"/>
    </source>
</evidence>
<reference evidence="5 6" key="1">
    <citation type="submission" date="2023-02" db="EMBL/GenBank/DDBJ databases">
        <title>Bacterial whole genomic sequence of Curvibacter sp. HBC61.</title>
        <authorList>
            <person name="Le V."/>
            <person name="Ko S.-R."/>
            <person name="Ahn C.-Y."/>
            <person name="Oh H.-M."/>
        </authorList>
    </citation>
    <scope>NUCLEOTIDE SEQUENCE [LARGE SCALE GENOMIC DNA]</scope>
    <source>
        <strain evidence="5 6">HBC61</strain>
    </source>
</reference>
<dbReference type="EMBL" id="JAQSIP010000005">
    <property type="protein sequence ID" value="MDD0839435.1"/>
    <property type="molecule type" value="Genomic_DNA"/>
</dbReference>
<dbReference type="InterPro" id="IPR001647">
    <property type="entry name" value="HTH_TetR"/>
</dbReference>
<dbReference type="PANTHER" id="PTHR43479">
    <property type="entry name" value="ACREF/ENVCD OPERON REPRESSOR-RELATED"/>
    <property type="match status" value="1"/>
</dbReference>
<evidence type="ECO:0000313" key="5">
    <source>
        <dbReference type="EMBL" id="MDD0839435.1"/>
    </source>
</evidence>
<feature type="domain" description="HTH tetR-type" evidence="4">
    <location>
        <begin position="23"/>
        <end position="83"/>
    </location>
</feature>
<evidence type="ECO:0000256" key="3">
    <source>
        <dbReference type="SAM" id="MobiDB-lite"/>
    </source>
</evidence>